<name>A0A2P4PLS4_RHIID</name>
<dbReference type="Proteomes" id="UP000018888">
    <property type="component" value="Unassembled WGS sequence"/>
</dbReference>
<proteinExistence type="predicted"/>
<reference evidence="1 2" key="2">
    <citation type="journal article" date="2018" name="New Phytol.">
        <title>High intraspecific genome diversity in the model arbuscular mycorrhizal symbiont Rhizophagus irregularis.</title>
        <authorList>
            <person name="Chen E.C.H."/>
            <person name="Morin E."/>
            <person name="Beaudet D."/>
            <person name="Noel J."/>
            <person name="Yildirir G."/>
            <person name="Ndikumana S."/>
            <person name="Charron P."/>
            <person name="St-Onge C."/>
            <person name="Giorgi J."/>
            <person name="Kruger M."/>
            <person name="Marton T."/>
            <person name="Ropars J."/>
            <person name="Grigoriev I.V."/>
            <person name="Hainaut M."/>
            <person name="Henrissat B."/>
            <person name="Roux C."/>
            <person name="Martin F."/>
            <person name="Corradi N."/>
        </authorList>
    </citation>
    <scope>NUCLEOTIDE SEQUENCE [LARGE SCALE GENOMIC DNA]</scope>
    <source>
        <strain evidence="1 2">DAOM 197198</strain>
    </source>
</reference>
<organism evidence="1 2">
    <name type="scientific">Rhizophagus irregularis (strain DAOM 181602 / DAOM 197198 / MUCL 43194)</name>
    <name type="common">Arbuscular mycorrhizal fungus</name>
    <name type="synonym">Glomus intraradices</name>
    <dbReference type="NCBI Taxonomy" id="747089"/>
    <lineage>
        <taxon>Eukaryota</taxon>
        <taxon>Fungi</taxon>
        <taxon>Fungi incertae sedis</taxon>
        <taxon>Mucoromycota</taxon>
        <taxon>Glomeromycotina</taxon>
        <taxon>Glomeromycetes</taxon>
        <taxon>Glomerales</taxon>
        <taxon>Glomeraceae</taxon>
        <taxon>Rhizophagus</taxon>
    </lineage>
</organism>
<gene>
    <name evidence="1" type="ORF">GLOIN_2v1657642</name>
</gene>
<dbReference type="AlphaFoldDB" id="A0A2P4PLS4"/>
<comment type="caution">
    <text evidence="1">The sequence shown here is derived from an EMBL/GenBank/DDBJ whole genome shotgun (WGS) entry which is preliminary data.</text>
</comment>
<accession>A0A2P4PLS4</accession>
<protein>
    <submittedName>
        <fullName evidence="1">Uncharacterized protein</fullName>
    </submittedName>
</protein>
<evidence type="ECO:0000313" key="1">
    <source>
        <dbReference type="EMBL" id="POG66325.1"/>
    </source>
</evidence>
<evidence type="ECO:0000313" key="2">
    <source>
        <dbReference type="Proteomes" id="UP000018888"/>
    </source>
</evidence>
<dbReference type="EMBL" id="AUPC02000193">
    <property type="protein sequence ID" value="POG66325.1"/>
    <property type="molecule type" value="Genomic_DNA"/>
</dbReference>
<keyword evidence="2" id="KW-1185">Reference proteome</keyword>
<sequence>MISEMNCFLFDYVKPAKQKSVKGVMFEEFLNIKDVALKKCLRCRNNIKTICRKY</sequence>
<reference evidence="1 2" key="1">
    <citation type="journal article" date="2013" name="Proc. Natl. Acad. Sci. U.S.A.">
        <title>Genome of an arbuscular mycorrhizal fungus provides insight into the oldest plant symbiosis.</title>
        <authorList>
            <person name="Tisserant E."/>
            <person name="Malbreil M."/>
            <person name="Kuo A."/>
            <person name="Kohler A."/>
            <person name="Symeonidi A."/>
            <person name="Balestrini R."/>
            <person name="Charron P."/>
            <person name="Duensing N."/>
            <person name="Frei Dit Frey N."/>
            <person name="Gianinazzi-Pearson V."/>
            <person name="Gilbert L.B."/>
            <person name="Handa Y."/>
            <person name="Herr J.R."/>
            <person name="Hijri M."/>
            <person name="Koul R."/>
            <person name="Kawaguchi M."/>
            <person name="Krajinski F."/>
            <person name="Lammers P.J."/>
            <person name="Masclaux F.G."/>
            <person name="Murat C."/>
            <person name="Morin E."/>
            <person name="Ndikumana S."/>
            <person name="Pagni M."/>
            <person name="Petitpierre D."/>
            <person name="Requena N."/>
            <person name="Rosikiewicz P."/>
            <person name="Riley R."/>
            <person name="Saito K."/>
            <person name="San Clemente H."/>
            <person name="Shapiro H."/>
            <person name="van Tuinen D."/>
            <person name="Becard G."/>
            <person name="Bonfante P."/>
            <person name="Paszkowski U."/>
            <person name="Shachar-Hill Y.Y."/>
            <person name="Tuskan G.A."/>
            <person name="Young P.W."/>
            <person name="Sanders I.R."/>
            <person name="Henrissat B."/>
            <person name="Rensing S.A."/>
            <person name="Grigoriev I.V."/>
            <person name="Corradi N."/>
            <person name="Roux C."/>
            <person name="Martin F."/>
        </authorList>
    </citation>
    <scope>NUCLEOTIDE SEQUENCE [LARGE SCALE GENOMIC DNA]</scope>
    <source>
        <strain evidence="1 2">DAOM 197198</strain>
    </source>
</reference>